<dbReference type="GO" id="GO:0008270">
    <property type="term" value="F:zinc ion binding"/>
    <property type="evidence" value="ECO:0007669"/>
    <property type="project" value="UniProtKB-KW"/>
</dbReference>
<dbReference type="EMBL" id="NHYE01005299">
    <property type="protein sequence ID" value="PPQ74968.1"/>
    <property type="molecule type" value="Genomic_DNA"/>
</dbReference>
<dbReference type="AlphaFoldDB" id="A0A409W8Y7"/>
<evidence type="ECO:0000256" key="1">
    <source>
        <dbReference type="ARBA" id="ARBA00022723"/>
    </source>
</evidence>
<keyword evidence="3" id="KW-0862">Zinc</keyword>
<organism evidence="6 7">
    <name type="scientific">Gymnopilus dilepis</name>
    <dbReference type="NCBI Taxonomy" id="231916"/>
    <lineage>
        <taxon>Eukaryota</taxon>
        <taxon>Fungi</taxon>
        <taxon>Dikarya</taxon>
        <taxon>Basidiomycota</taxon>
        <taxon>Agaricomycotina</taxon>
        <taxon>Agaricomycetes</taxon>
        <taxon>Agaricomycetidae</taxon>
        <taxon>Agaricales</taxon>
        <taxon>Agaricineae</taxon>
        <taxon>Hymenogastraceae</taxon>
        <taxon>Gymnopilus</taxon>
    </lineage>
</organism>
<dbReference type="Gene3D" id="6.10.140.2220">
    <property type="match status" value="1"/>
</dbReference>
<dbReference type="SUPFAM" id="SSF144232">
    <property type="entry name" value="HIT/MYND zinc finger-like"/>
    <property type="match status" value="1"/>
</dbReference>
<reference evidence="6 7" key="1">
    <citation type="journal article" date="2018" name="Evol. Lett.">
        <title>Horizontal gene cluster transfer increased hallucinogenic mushroom diversity.</title>
        <authorList>
            <person name="Reynolds H.T."/>
            <person name="Vijayakumar V."/>
            <person name="Gluck-Thaler E."/>
            <person name="Korotkin H.B."/>
            <person name="Matheny P.B."/>
            <person name="Slot J.C."/>
        </authorList>
    </citation>
    <scope>NUCLEOTIDE SEQUENCE [LARGE SCALE GENOMIC DNA]</scope>
    <source>
        <strain evidence="6 7">SRW20</strain>
    </source>
</reference>
<dbReference type="Proteomes" id="UP000284706">
    <property type="component" value="Unassembled WGS sequence"/>
</dbReference>
<dbReference type="PROSITE" id="PS50865">
    <property type="entry name" value="ZF_MYND_2"/>
    <property type="match status" value="1"/>
</dbReference>
<feature type="domain" description="MYND-type" evidence="5">
    <location>
        <begin position="22"/>
        <end position="61"/>
    </location>
</feature>
<dbReference type="STRING" id="231916.A0A409W8Y7"/>
<sequence length="393" mass="44202">MSTQVFSLVPPPLTEGCQLPGCAITFSSGQIGLQRCSVCKAVAYCSREHQLDNWKAHKPFCNKIKALQNKLEDEERNLLSSTDIFQDPKNIGYFGTLPETNNYMHARKRVFWALAYESEGLLGLKLAVEHGREMLRLCTLDRLNVKYILPGVLVRIGEDQRAYDLCRYWLDYCFEPFVSSSEGGNVVERYLRPEYLNRDVFEPIPTHWLESRAGVLPLGLIVPVTLLKLRAYVDLGMLIERFGGGVWDVSILDPVALNEAKSQRPFGISECVLRGRSSQADNHAQNIDRRSFWNLHSLLSGQLTPLLGLINRYNGFFLSALIDSDSGLPSPGPDSASARTRGSTLQSYLNATPTYYADGSAEEAQVLVQYNWKSWVGDEAVMKEVRRRLEEGA</sequence>
<dbReference type="InterPro" id="IPR002893">
    <property type="entry name" value="Znf_MYND"/>
</dbReference>
<dbReference type="OrthoDB" id="2880862at2759"/>
<keyword evidence="2 4" id="KW-0863">Zinc-finger</keyword>
<evidence type="ECO:0000256" key="2">
    <source>
        <dbReference type="ARBA" id="ARBA00022771"/>
    </source>
</evidence>
<evidence type="ECO:0000313" key="6">
    <source>
        <dbReference type="EMBL" id="PPQ74968.1"/>
    </source>
</evidence>
<keyword evidence="7" id="KW-1185">Reference proteome</keyword>
<evidence type="ECO:0000256" key="4">
    <source>
        <dbReference type="PROSITE-ProRule" id="PRU00134"/>
    </source>
</evidence>
<proteinExistence type="predicted"/>
<protein>
    <recommendedName>
        <fullName evidence="5">MYND-type domain-containing protein</fullName>
    </recommendedName>
</protein>
<comment type="caution">
    <text evidence="6">The sequence shown here is derived from an EMBL/GenBank/DDBJ whole genome shotgun (WGS) entry which is preliminary data.</text>
</comment>
<dbReference type="InParanoid" id="A0A409W8Y7"/>
<evidence type="ECO:0000313" key="7">
    <source>
        <dbReference type="Proteomes" id="UP000284706"/>
    </source>
</evidence>
<evidence type="ECO:0000256" key="3">
    <source>
        <dbReference type="ARBA" id="ARBA00022833"/>
    </source>
</evidence>
<evidence type="ECO:0000259" key="5">
    <source>
        <dbReference type="PROSITE" id="PS50865"/>
    </source>
</evidence>
<dbReference type="Pfam" id="PF01753">
    <property type="entry name" value="zf-MYND"/>
    <property type="match status" value="1"/>
</dbReference>
<name>A0A409W8Y7_9AGAR</name>
<keyword evidence="1" id="KW-0479">Metal-binding</keyword>
<gene>
    <name evidence="6" type="ORF">CVT26_011683</name>
</gene>
<accession>A0A409W8Y7</accession>